<evidence type="ECO:0008006" key="3">
    <source>
        <dbReference type="Google" id="ProtNLM"/>
    </source>
</evidence>
<dbReference type="PANTHER" id="PTHR37610:SF75">
    <property type="entry name" value="RETROTRANSPOSON COPIA-LIKE N-TERMINAL DOMAIN-CONTAINING PROTEIN"/>
    <property type="match status" value="1"/>
</dbReference>
<dbReference type="Pfam" id="PF14223">
    <property type="entry name" value="Retrotran_gag_2"/>
    <property type="match status" value="1"/>
</dbReference>
<evidence type="ECO:0000313" key="1">
    <source>
        <dbReference type="EMBL" id="KAK9085659.1"/>
    </source>
</evidence>
<accession>A0AAP0EAQ5</accession>
<keyword evidence="2" id="KW-1185">Reference proteome</keyword>
<name>A0AAP0EAQ5_9MAGN</name>
<organism evidence="1 2">
    <name type="scientific">Stephania japonica</name>
    <dbReference type="NCBI Taxonomy" id="461633"/>
    <lineage>
        <taxon>Eukaryota</taxon>
        <taxon>Viridiplantae</taxon>
        <taxon>Streptophyta</taxon>
        <taxon>Embryophyta</taxon>
        <taxon>Tracheophyta</taxon>
        <taxon>Spermatophyta</taxon>
        <taxon>Magnoliopsida</taxon>
        <taxon>Ranunculales</taxon>
        <taxon>Menispermaceae</taxon>
        <taxon>Menispermoideae</taxon>
        <taxon>Cissampelideae</taxon>
        <taxon>Stephania</taxon>
    </lineage>
</organism>
<dbReference type="PANTHER" id="PTHR37610">
    <property type="entry name" value="CCHC-TYPE DOMAIN-CONTAINING PROTEIN"/>
    <property type="match status" value="1"/>
</dbReference>
<protein>
    <recommendedName>
        <fullName evidence="3">Retrotransposon gag domain-containing protein</fullName>
    </recommendedName>
</protein>
<dbReference type="Proteomes" id="UP001417504">
    <property type="component" value="Unassembled WGS sequence"/>
</dbReference>
<proteinExistence type="predicted"/>
<dbReference type="AlphaFoldDB" id="A0AAP0EAQ5"/>
<evidence type="ECO:0000313" key="2">
    <source>
        <dbReference type="Proteomes" id="UP001417504"/>
    </source>
</evidence>
<comment type="caution">
    <text evidence="1">The sequence shown here is derived from an EMBL/GenBank/DDBJ whole genome shotgun (WGS) entry which is preliminary data.</text>
</comment>
<reference evidence="1 2" key="1">
    <citation type="submission" date="2024-01" db="EMBL/GenBank/DDBJ databases">
        <title>Genome assemblies of Stephania.</title>
        <authorList>
            <person name="Yang L."/>
        </authorList>
    </citation>
    <scope>NUCLEOTIDE SEQUENCE [LARGE SCALE GENOMIC DNA]</scope>
    <source>
        <strain evidence="1">QJT</strain>
        <tissue evidence="1">Leaf</tissue>
    </source>
</reference>
<sequence length="155" mass="18087">METISYNQVKLLIRGRGKFDYLTSTNGRPTEKDEGSAKWEAENSMIMSWLINSMDSSIGRTYLFLPTAHDIWTAVNETYSDLGNAGQWFELKTRLWRLKQGEKTVTQYYTDLKTLWQEVDMFTIMSGVMRRTGLCFRKWWKKNVSSNSSSALIRN</sequence>
<dbReference type="EMBL" id="JBBNAE010000011">
    <property type="protein sequence ID" value="KAK9085659.1"/>
    <property type="molecule type" value="Genomic_DNA"/>
</dbReference>
<gene>
    <name evidence="1" type="ORF">Sjap_026070</name>
</gene>